<proteinExistence type="inferred from homology"/>
<comment type="subcellular location">
    <subcellularLocation>
        <location evidence="5">Cell membrane</location>
        <topology evidence="5">Multi-pass membrane protein</topology>
    </subcellularLocation>
    <subcellularLocation>
        <location evidence="1">Membrane</location>
        <topology evidence="1">Multi-pass membrane protein</topology>
    </subcellularLocation>
</comment>
<feature type="transmembrane region" description="Helical" evidence="5">
    <location>
        <begin position="50"/>
        <end position="69"/>
    </location>
</feature>
<keyword evidence="3 5" id="KW-1133">Transmembrane helix</keyword>
<gene>
    <name evidence="6" type="ORF">HLV38_06705</name>
</gene>
<protein>
    <recommendedName>
        <fullName evidence="5">Probable membrane transporter protein</fullName>
    </recommendedName>
</protein>
<keyword evidence="4 5" id="KW-0472">Membrane</keyword>
<evidence type="ECO:0000313" key="6">
    <source>
        <dbReference type="EMBL" id="QKF07830.1"/>
    </source>
</evidence>
<organism evidence="6 7">
    <name type="scientific">Berryella wangjianweii</name>
    <dbReference type="NCBI Taxonomy" id="2734634"/>
    <lineage>
        <taxon>Bacteria</taxon>
        <taxon>Bacillati</taxon>
        <taxon>Actinomycetota</taxon>
        <taxon>Coriobacteriia</taxon>
        <taxon>Eggerthellales</taxon>
        <taxon>Eggerthellaceae</taxon>
        <taxon>Berryella</taxon>
    </lineage>
</organism>
<dbReference type="AlphaFoldDB" id="A0A6M8J1L5"/>
<feature type="transmembrane region" description="Helical" evidence="5">
    <location>
        <begin position="165"/>
        <end position="187"/>
    </location>
</feature>
<dbReference type="EMBL" id="CP053716">
    <property type="protein sequence ID" value="QKF07830.1"/>
    <property type="molecule type" value="Genomic_DNA"/>
</dbReference>
<evidence type="ECO:0000256" key="2">
    <source>
        <dbReference type="ARBA" id="ARBA00022692"/>
    </source>
</evidence>
<dbReference type="GO" id="GO:0005886">
    <property type="term" value="C:plasma membrane"/>
    <property type="evidence" value="ECO:0007669"/>
    <property type="project" value="UniProtKB-SubCell"/>
</dbReference>
<feature type="transmembrane region" description="Helical" evidence="5">
    <location>
        <begin position="224"/>
        <end position="243"/>
    </location>
</feature>
<sequence>MRGSLVASLGTALFCAAFFVAYTIQGITGFAGNMFAMPAGIHTLGMEQSVAVLNAMGAMACGLLAVLNWRHIDWRQLGRIVAVMSPFMLVGIWIDGVASLRALLLGYGVLIVGVGAYNLAVKRQRILPAWAQWGLLVGAGLVQGMFVSGGALLVVYAVQKIQGKLAFRATLSMVWAVLNLAYALIAWGQGSFTAEVQGVVLMCVPLAAVATVGGNWIGSRISKAAFLKMAYVVLVGIGVALVGSSWA</sequence>
<dbReference type="InterPro" id="IPR002781">
    <property type="entry name" value="TM_pro_TauE-like"/>
</dbReference>
<feature type="transmembrane region" description="Helical" evidence="5">
    <location>
        <begin position="100"/>
        <end position="121"/>
    </location>
</feature>
<evidence type="ECO:0000256" key="3">
    <source>
        <dbReference type="ARBA" id="ARBA00022989"/>
    </source>
</evidence>
<feature type="transmembrane region" description="Helical" evidence="5">
    <location>
        <begin position="133"/>
        <end position="159"/>
    </location>
</feature>
<dbReference type="KEGG" id="bwa:HLV38_06705"/>
<dbReference type="Pfam" id="PF01925">
    <property type="entry name" value="TauE"/>
    <property type="match status" value="1"/>
</dbReference>
<keyword evidence="2 5" id="KW-0812">Transmembrane</keyword>
<accession>A0A6M8J1L5</accession>
<evidence type="ECO:0000256" key="4">
    <source>
        <dbReference type="ARBA" id="ARBA00023136"/>
    </source>
</evidence>
<dbReference type="Proteomes" id="UP000503297">
    <property type="component" value="Chromosome"/>
</dbReference>
<evidence type="ECO:0000313" key="7">
    <source>
        <dbReference type="Proteomes" id="UP000503297"/>
    </source>
</evidence>
<evidence type="ECO:0000256" key="5">
    <source>
        <dbReference type="RuleBase" id="RU363041"/>
    </source>
</evidence>
<comment type="similarity">
    <text evidence="5">Belongs to the 4-toluene sulfonate uptake permease (TSUP) (TC 2.A.102) family.</text>
</comment>
<reference evidence="7" key="1">
    <citation type="submission" date="2020-05" db="EMBL/GenBank/DDBJ databases">
        <title>Novel species in genus Nocardioides.</title>
        <authorList>
            <person name="Zhang G."/>
        </authorList>
    </citation>
    <scope>NUCLEOTIDE SEQUENCE [LARGE SCALE GENOMIC DNA]</scope>
    <source>
        <strain evidence="7">zg-1050</strain>
    </source>
</reference>
<dbReference type="RefSeq" id="WP_173165270.1">
    <property type="nucleotide sequence ID" value="NZ_CP053716.1"/>
</dbReference>
<keyword evidence="5" id="KW-1003">Cell membrane</keyword>
<keyword evidence="7" id="KW-1185">Reference proteome</keyword>
<evidence type="ECO:0000256" key="1">
    <source>
        <dbReference type="ARBA" id="ARBA00004141"/>
    </source>
</evidence>
<feature type="transmembrane region" description="Helical" evidence="5">
    <location>
        <begin position="199"/>
        <end position="218"/>
    </location>
</feature>
<name>A0A6M8J1L5_9ACTN</name>